<dbReference type="Pfam" id="PF12833">
    <property type="entry name" value="HTH_18"/>
    <property type="match status" value="1"/>
</dbReference>
<evidence type="ECO:0000256" key="2">
    <source>
        <dbReference type="ARBA" id="ARBA00023125"/>
    </source>
</evidence>
<evidence type="ECO:0000313" key="6">
    <source>
        <dbReference type="Proteomes" id="UP000008363"/>
    </source>
</evidence>
<dbReference type="GO" id="GO:0003700">
    <property type="term" value="F:DNA-binding transcription factor activity"/>
    <property type="evidence" value="ECO:0007669"/>
    <property type="project" value="InterPro"/>
</dbReference>
<keyword evidence="2" id="KW-0238">DNA-binding</keyword>
<dbReference type="PROSITE" id="PS01124">
    <property type="entry name" value="HTH_ARAC_FAMILY_2"/>
    <property type="match status" value="1"/>
</dbReference>
<dbReference type="STRING" id="1108045.GORHZ_011_00030"/>
<dbReference type="PANTHER" id="PTHR46796">
    <property type="entry name" value="HTH-TYPE TRANSCRIPTIONAL ACTIVATOR RHAS-RELATED"/>
    <property type="match status" value="1"/>
</dbReference>
<dbReference type="OrthoDB" id="9799345at2"/>
<keyword evidence="6" id="KW-1185">Reference proteome</keyword>
<dbReference type="InterPro" id="IPR035418">
    <property type="entry name" value="AraC-bd_2"/>
</dbReference>
<dbReference type="Proteomes" id="UP000008363">
    <property type="component" value="Unassembled WGS sequence"/>
</dbReference>
<protein>
    <submittedName>
        <fullName evidence="5">Putative AraC family transcriptional regulator</fullName>
    </submittedName>
</protein>
<feature type="domain" description="HTH araC/xylS-type" evidence="4">
    <location>
        <begin position="215"/>
        <end position="314"/>
    </location>
</feature>
<proteinExistence type="predicted"/>
<dbReference type="GO" id="GO:0043565">
    <property type="term" value="F:sequence-specific DNA binding"/>
    <property type="evidence" value="ECO:0007669"/>
    <property type="project" value="InterPro"/>
</dbReference>
<dbReference type="PANTHER" id="PTHR46796:SF6">
    <property type="entry name" value="ARAC SUBFAMILY"/>
    <property type="match status" value="1"/>
</dbReference>
<evidence type="ECO:0000256" key="1">
    <source>
        <dbReference type="ARBA" id="ARBA00023015"/>
    </source>
</evidence>
<evidence type="ECO:0000259" key="4">
    <source>
        <dbReference type="PROSITE" id="PS01124"/>
    </source>
</evidence>
<dbReference type="InterPro" id="IPR050204">
    <property type="entry name" value="AraC_XylS_family_regulators"/>
</dbReference>
<keyword evidence="1" id="KW-0805">Transcription regulation</keyword>
<keyword evidence="3" id="KW-0804">Transcription</keyword>
<dbReference type="EMBL" id="BAHC01000011">
    <property type="protein sequence ID" value="GAB88231.1"/>
    <property type="molecule type" value="Genomic_DNA"/>
</dbReference>
<dbReference type="Gene3D" id="1.10.10.60">
    <property type="entry name" value="Homeodomain-like"/>
    <property type="match status" value="1"/>
</dbReference>
<evidence type="ECO:0000313" key="5">
    <source>
        <dbReference type="EMBL" id="GAB88231.1"/>
    </source>
</evidence>
<accession>K6W3E0</accession>
<organism evidence="5 6">
    <name type="scientific">Gordonia rhizosphera NBRC 16068</name>
    <dbReference type="NCBI Taxonomy" id="1108045"/>
    <lineage>
        <taxon>Bacteria</taxon>
        <taxon>Bacillati</taxon>
        <taxon>Actinomycetota</taxon>
        <taxon>Actinomycetes</taxon>
        <taxon>Mycobacteriales</taxon>
        <taxon>Gordoniaceae</taxon>
        <taxon>Gordonia</taxon>
    </lineage>
</organism>
<sequence>MAVVFDSLDHPPGDRVDVARTVLQEQSAPSTVSFDDSPDVVAVMEAWDLGDAGLFCASMTGNRLRRTARDVRTGPAGTVGVAVQTFGVGRFEQFGHQRVVRAGDIMIVDLDAPYDFGWRGWGRSRCLHVPAETLGLSHEQIRSAAIHIDASPLYPIVRRHIDDLCIGRDAEVPAGAARSLGASSVTLVRSLLTTTRARDEEDEEGAAPDPALLVRRVDHFLASHLIDPDLTVGAIAAGVGVSEPDLLRTTMEAGVDLLRWIEARRLSLARAALADSPTRPDPAFARAHGFPDLGSFAAAFSMSYGLDPRDWWALRDEW</sequence>
<dbReference type="InterPro" id="IPR018060">
    <property type="entry name" value="HTH_AraC"/>
</dbReference>
<reference evidence="5 6" key="1">
    <citation type="submission" date="2012-08" db="EMBL/GenBank/DDBJ databases">
        <title>Whole genome shotgun sequence of Gordonia rhizosphera NBRC 16068.</title>
        <authorList>
            <person name="Takarada H."/>
            <person name="Isaki S."/>
            <person name="Hosoyama A."/>
            <person name="Tsuchikane K."/>
            <person name="Katsumata H."/>
            <person name="Baba S."/>
            <person name="Ohji S."/>
            <person name="Yamazaki S."/>
            <person name="Fujita N."/>
        </authorList>
    </citation>
    <scope>NUCLEOTIDE SEQUENCE [LARGE SCALE GENOMIC DNA]</scope>
    <source>
        <strain evidence="5 6">NBRC 16068</strain>
    </source>
</reference>
<gene>
    <name evidence="5" type="ORF">GORHZ_011_00030</name>
</gene>
<dbReference type="AlphaFoldDB" id="K6W3E0"/>
<dbReference type="eggNOG" id="COG2207">
    <property type="taxonomic scope" value="Bacteria"/>
</dbReference>
<evidence type="ECO:0000256" key="3">
    <source>
        <dbReference type="ARBA" id="ARBA00023163"/>
    </source>
</evidence>
<dbReference type="RefSeq" id="WP_006329402.1">
    <property type="nucleotide sequence ID" value="NZ_BAHC01000011.1"/>
</dbReference>
<dbReference type="Pfam" id="PF14525">
    <property type="entry name" value="AraC_binding_2"/>
    <property type="match status" value="1"/>
</dbReference>
<name>K6W3E0_9ACTN</name>
<dbReference type="SMART" id="SM00342">
    <property type="entry name" value="HTH_ARAC"/>
    <property type="match status" value="1"/>
</dbReference>
<comment type="caution">
    <text evidence="5">The sequence shown here is derived from an EMBL/GenBank/DDBJ whole genome shotgun (WGS) entry which is preliminary data.</text>
</comment>